<dbReference type="EMBL" id="BMAW01040232">
    <property type="protein sequence ID" value="GFU58910.1"/>
    <property type="molecule type" value="Genomic_DNA"/>
</dbReference>
<dbReference type="AlphaFoldDB" id="A0A8X6UV45"/>
<comment type="caution">
    <text evidence="2">The sequence shown here is derived from an EMBL/GenBank/DDBJ whole genome shotgun (WGS) entry which is preliminary data.</text>
</comment>
<dbReference type="Proteomes" id="UP000887013">
    <property type="component" value="Unassembled WGS sequence"/>
</dbReference>
<keyword evidence="3" id="KW-1185">Reference proteome</keyword>
<keyword evidence="1" id="KW-0472">Membrane</keyword>
<organism evidence="2 3">
    <name type="scientific">Nephila pilipes</name>
    <name type="common">Giant wood spider</name>
    <name type="synonym">Nephila maculata</name>
    <dbReference type="NCBI Taxonomy" id="299642"/>
    <lineage>
        <taxon>Eukaryota</taxon>
        <taxon>Metazoa</taxon>
        <taxon>Ecdysozoa</taxon>
        <taxon>Arthropoda</taxon>
        <taxon>Chelicerata</taxon>
        <taxon>Arachnida</taxon>
        <taxon>Araneae</taxon>
        <taxon>Araneomorphae</taxon>
        <taxon>Entelegynae</taxon>
        <taxon>Araneoidea</taxon>
        <taxon>Nephilidae</taxon>
        <taxon>Nephila</taxon>
    </lineage>
</organism>
<name>A0A8X6UV45_NEPPI</name>
<evidence type="ECO:0000313" key="2">
    <source>
        <dbReference type="EMBL" id="GFU58910.1"/>
    </source>
</evidence>
<evidence type="ECO:0000313" key="3">
    <source>
        <dbReference type="Proteomes" id="UP000887013"/>
    </source>
</evidence>
<reference evidence="2" key="1">
    <citation type="submission" date="2020-08" db="EMBL/GenBank/DDBJ databases">
        <title>Multicomponent nature underlies the extraordinary mechanical properties of spider dragline silk.</title>
        <authorList>
            <person name="Kono N."/>
            <person name="Nakamura H."/>
            <person name="Mori M."/>
            <person name="Yoshida Y."/>
            <person name="Ohtoshi R."/>
            <person name="Malay A.D."/>
            <person name="Moran D.A.P."/>
            <person name="Tomita M."/>
            <person name="Numata K."/>
            <person name="Arakawa K."/>
        </authorList>
    </citation>
    <scope>NUCLEOTIDE SEQUENCE</scope>
</reference>
<keyword evidence="1" id="KW-1133">Transmembrane helix</keyword>
<proteinExistence type="predicted"/>
<protein>
    <submittedName>
        <fullName evidence="2">Uncharacterized protein</fullName>
    </submittedName>
</protein>
<sequence length="90" mass="10613">MKCFCYRNRAGIRKENDASMENTFDMPIMRDYLQLLSILEETFFCFVDFDEGECKHFIVFGNSRLAITVLMALIICIIGLLWWLSKIMVE</sequence>
<evidence type="ECO:0000256" key="1">
    <source>
        <dbReference type="SAM" id="Phobius"/>
    </source>
</evidence>
<gene>
    <name evidence="2" type="ORF">NPIL_623051</name>
</gene>
<keyword evidence="1" id="KW-0812">Transmembrane</keyword>
<feature type="transmembrane region" description="Helical" evidence="1">
    <location>
        <begin position="65"/>
        <end position="84"/>
    </location>
</feature>
<accession>A0A8X6UV45</accession>